<organism evidence="1">
    <name type="scientific">uncultured Chloroflexi bacterium HF0200_09I09</name>
    <dbReference type="NCBI Taxonomy" id="710736"/>
    <lineage>
        <taxon>Bacteria</taxon>
        <taxon>Bacillati</taxon>
        <taxon>Chloroflexota</taxon>
        <taxon>environmental samples</taxon>
    </lineage>
</organism>
<name>E0XU90_9CHLR</name>
<dbReference type="EMBL" id="GU474878">
    <property type="protein sequence ID" value="ADI17981.1"/>
    <property type="molecule type" value="Genomic_DNA"/>
</dbReference>
<accession>E0XU90</accession>
<proteinExistence type="predicted"/>
<reference evidence="1" key="1">
    <citation type="journal article" date="2011" name="Environ. Microbiol.">
        <title>Time-series analyses of Monterey Bay coastal microbial picoplankton using a 'genome proxy' microarray.</title>
        <authorList>
            <person name="Rich V.I."/>
            <person name="Pham V.D."/>
            <person name="Eppley J."/>
            <person name="Shi Y."/>
            <person name="DeLong E.F."/>
        </authorList>
    </citation>
    <scope>NUCLEOTIDE SEQUENCE</scope>
</reference>
<evidence type="ECO:0000313" key="1">
    <source>
        <dbReference type="EMBL" id="ADI17981.1"/>
    </source>
</evidence>
<sequence>MRINGPSTYHAATTQTEIAHISIEIEEYGHLQRSKGTRLRNLVGDGGLEPPTSRV</sequence>
<dbReference type="AlphaFoldDB" id="E0XU90"/>
<protein>
    <submittedName>
        <fullName evidence="1">Uncharacterized protein</fullName>
    </submittedName>
</protein>